<reference evidence="10 11" key="1">
    <citation type="journal article" date="2018" name="Microbiome">
        <title>Fine metagenomic profile of the Mediterranean stratified and mixed water columns revealed by assembly and recruitment.</title>
        <authorList>
            <person name="Haro-Moreno J.M."/>
            <person name="Lopez-Perez M."/>
            <person name="De La Torre J.R."/>
            <person name="Picazo A."/>
            <person name="Camacho A."/>
            <person name="Rodriguez-Valera F."/>
        </authorList>
    </citation>
    <scope>NUCLEOTIDE SEQUENCE [LARGE SCALE GENOMIC DNA]</scope>
    <source>
        <strain evidence="10">MED-G55</strain>
    </source>
</reference>
<dbReference type="PANTHER" id="PTHR43884:SF20">
    <property type="entry name" value="ACYL-COA DEHYDROGENASE FADE28"/>
    <property type="match status" value="1"/>
</dbReference>
<evidence type="ECO:0000313" key="10">
    <source>
        <dbReference type="EMBL" id="RCL77927.1"/>
    </source>
</evidence>
<dbReference type="Pfam" id="PF00441">
    <property type="entry name" value="Acyl-CoA_dh_1"/>
    <property type="match status" value="1"/>
</dbReference>
<evidence type="ECO:0000256" key="2">
    <source>
        <dbReference type="ARBA" id="ARBA00009347"/>
    </source>
</evidence>
<name>A0A368E1F6_9PROT</name>
<evidence type="ECO:0000256" key="6">
    <source>
        <dbReference type="RuleBase" id="RU362125"/>
    </source>
</evidence>
<dbReference type="InterPro" id="IPR009100">
    <property type="entry name" value="AcylCoA_DH/oxidase_NM_dom_sf"/>
</dbReference>
<evidence type="ECO:0000259" key="9">
    <source>
        <dbReference type="Pfam" id="PF02771"/>
    </source>
</evidence>
<feature type="domain" description="Acyl-CoA dehydrogenase/oxidase N-terminal" evidence="9">
    <location>
        <begin position="6"/>
        <end position="118"/>
    </location>
</feature>
<dbReference type="Gene3D" id="2.40.110.10">
    <property type="entry name" value="Butyryl-CoA Dehydrogenase, subunit A, domain 2"/>
    <property type="match status" value="1"/>
</dbReference>
<dbReference type="InterPro" id="IPR036250">
    <property type="entry name" value="AcylCo_DH-like_C"/>
</dbReference>
<evidence type="ECO:0000256" key="5">
    <source>
        <dbReference type="ARBA" id="ARBA00023002"/>
    </source>
</evidence>
<keyword evidence="4 6" id="KW-0274">FAD</keyword>
<comment type="caution">
    <text evidence="10">The sequence shown here is derived from an EMBL/GenBank/DDBJ whole genome shotgun (WGS) entry which is preliminary data.</text>
</comment>
<dbReference type="InterPro" id="IPR006091">
    <property type="entry name" value="Acyl-CoA_Oxase/DH_mid-dom"/>
</dbReference>
<keyword evidence="5 6" id="KW-0560">Oxidoreductase</keyword>
<evidence type="ECO:0000256" key="4">
    <source>
        <dbReference type="ARBA" id="ARBA00022827"/>
    </source>
</evidence>
<feature type="domain" description="Acyl-CoA dehydrogenase/oxidase C-terminal" evidence="7">
    <location>
        <begin position="228"/>
        <end position="368"/>
    </location>
</feature>
<proteinExistence type="inferred from homology"/>
<dbReference type="GO" id="GO:0050660">
    <property type="term" value="F:flavin adenine dinucleotide binding"/>
    <property type="evidence" value="ECO:0007669"/>
    <property type="project" value="InterPro"/>
</dbReference>
<dbReference type="InterPro" id="IPR009075">
    <property type="entry name" value="AcylCo_DH/oxidase_C"/>
</dbReference>
<protein>
    <submittedName>
        <fullName evidence="10">Pimeloyl-CoA dehydrogenase small subunit</fullName>
    </submittedName>
</protein>
<dbReference type="Pfam" id="PF02770">
    <property type="entry name" value="Acyl-CoA_dh_M"/>
    <property type="match status" value="1"/>
</dbReference>
<dbReference type="Gene3D" id="1.10.540.10">
    <property type="entry name" value="Acyl-CoA dehydrogenase/oxidase, N-terminal domain"/>
    <property type="match status" value="1"/>
</dbReference>
<dbReference type="InterPro" id="IPR013786">
    <property type="entry name" value="AcylCoA_DH/ox_N"/>
</dbReference>
<accession>A0A368E1F6</accession>
<dbReference type="GO" id="GO:0003995">
    <property type="term" value="F:acyl-CoA dehydrogenase activity"/>
    <property type="evidence" value="ECO:0007669"/>
    <property type="project" value="TreeGrafter"/>
</dbReference>
<evidence type="ECO:0000259" key="8">
    <source>
        <dbReference type="Pfam" id="PF02770"/>
    </source>
</evidence>
<dbReference type="SUPFAM" id="SSF47203">
    <property type="entry name" value="Acyl-CoA dehydrogenase C-terminal domain-like"/>
    <property type="match status" value="1"/>
</dbReference>
<dbReference type="SUPFAM" id="SSF56645">
    <property type="entry name" value="Acyl-CoA dehydrogenase NM domain-like"/>
    <property type="match status" value="1"/>
</dbReference>
<dbReference type="Pfam" id="PF02771">
    <property type="entry name" value="Acyl-CoA_dh_N"/>
    <property type="match status" value="1"/>
</dbReference>
<comment type="cofactor">
    <cofactor evidence="1 6">
        <name>FAD</name>
        <dbReference type="ChEBI" id="CHEBI:57692"/>
    </cofactor>
</comment>
<dbReference type="InterPro" id="IPR046373">
    <property type="entry name" value="Acyl-CoA_Oxase/DH_mid-dom_sf"/>
</dbReference>
<feature type="domain" description="Acyl-CoA oxidase/dehydrogenase middle" evidence="8">
    <location>
        <begin position="122"/>
        <end position="215"/>
    </location>
</feature>
<dbReference type="Gene3D" id="1.20.140.10">
    <property type="entry name" value="Butyryl-CoA Dehydrogenase, subunit A, domain 3"/>
    <property type="match status" value="1"/>
</dbReference>
<keyword evidence="3 6" id="KW-0285">Flavoprotein</keyword>
<gene>
    <name evidence="10" type="ORF">DBW69_01955</name>
</gene>
<comment type="similarity">
    <text evidence="2 6">Belongs to the acyl-CoA dehydrogenase family.</text>
</comment>
<dbReference type="PANTHER" id="PTHR43884">
    <property type="entry name" value="ACYL-COA DEHYDROGENASE"/>
    <property type="match status" value="1"/>
</dbReference>
<evidence type="ECO:0000256" key="3">
    <source>
        <dbReference type="ARBA" id="ARBA00022630"/>
    </source>
</evidence>
<evidence type="ECO:0000313" key="11">
    <source>
        <dbReference type="Proteomes" id="UP000252132"/>
    </source>
</evidence>
<evidence type="ECO:0000256" key="1">
    <source>
        <dbReference type="ARBA" id="ARBA00001974"/>
    </source>
</evidence>
<dbReference type="AlphaFoldDB" id="A0A368E1F6"/>
<dbReference type="CDD" id="cd00567">
    <property type="entry name" value="ACAD"/>
    <property type="match status" value="1"/>
</dbReference>
<dbReference type="EMBL" id="QOQF01000004">
    <property type="protein sequence ID" value="RCL77927.1"/>
    <property type="molecule type" value="Genomic_DNA"/>
</dbReference>
<dbReference type="Proteomes" id="UP000252132">
    <property type="component" value="Unassembled WGS sequence"/>
</dbReference>
<organism evidence="10 11">
    <name type="scientific">PS1 clade bacterium</name>
    <dbReference type="NCBI Taxonomy" id="2175152"/>
    <lineage>
        <taxon>Bacteria</taxon>
        <taxon>Pseudomonadati</taxon>
        <taxon>Pseudomonadota</taxon>
        <taxon>Alphaproteobacteria</taxon>
        <taxon>PS1 clade</taxon>
    </lineage>
</organism>
<evidence type="ECO:0000259" key="7">
    <source>
        <dbReference type="Pfam" id="PF00441"/>
    </source>
</evidence>
<dbReference type="InterPro" id="IPR037069">
    <property type="entry name" value="AcylCoA_DH/ox_N_sf"/>
</dbReference>
<sequence length="378" mass="40759">MDFDFTEEQTLLRNMVQSFVQDNYDFDSRMKIVRSDSGMSRENWSQFAELGLLAAPFDESLGGLGGGAVDTMIITEEFGKGLVTEPFLPTVVLCGGLLERHGSDAQKDMHLPPLISGEKIWALAYSEPKSRFNPANVQTTAKKDGDGFVLSGLKSVVNGGPWADYLIVSARTSGEGWQQDGISLFIVDKSADGVASQDYETIDGSRAADISFENVKLSAEALLGTLDAGLPLLEEALDYGIAAICGEAIGGMHKAHLATVEYCKTRNQFGVAIGSFQALQHRMVDMFMEYEQSVSLTYMVNMHVGGDAASRARAASGAKVQIGKAGRYIGQSAVHLHGGMGMSEELNVGHYFKRLTAIDAQLGSIDYHLKRFGSSEAA</sequence>